<dbReference type="SUPFAM" id="SSF53474">
    <property type="entry name" value="alpha/beta-Hydrolases"/>
    <property type="match status" value="1"/>
</dbReference>
<accession>S0KRF6</accession>
<gene>
    <name evidence="2" type="ORF">I568_01853</name>
</gene>
<dbReference type="PANTHER" id="PTHR37946:SF1">
    <property type="entry name" value="SLL1969 PROTEIN"/>
    <property type="match status" value="1"/>
</dbReference>
<keyword evidence="3" id="KW-1185">Reference proteome</keyword>
<keyword evidence="1" id="KW-1133">Transmembrane helix</keyword>
<dbReference type="EMBL" id="ASWJ01000008">
    <property type="protein sequence ID" value="EOW80675.1"/>
    <property type="molecule type" value="Genomic_DNA"/>
</dbReference>
<dbReference type="RefSeq" id="WP_016183375.1">
    <property type="nucleotide sequence ID" value="NZ_JXKI01000025.1"/>
</dbReference>
<evidence type="ECO:0000256" key="1">
    <source>
        <dbReference type="SAM" id="Phobius"/>
    </source>
</evidence>
<dbReference type="Gene3D" id="3.40.50.1820">
    <property type="entry name" value="alpha/beta hydrolase"/>
    <property type="match status" value="1"/>
</dbReference>
<sequence length="301" mass="33737">MKRNLFRLLGLLIVVISAIALFFIYHFPEQTPSINKRAHSTVQSTNETKVKKSYPVTLFFHGYGGTRYSMGGMVQRLTRHYQAIHTLDLVIQPDGQIQEKGSFQAGQQPILINVLFADNKNNEWNQADWIKQVLLYIKNHYQVNEVNLVGHSMGGVSIFRYLFTYSMQSNDLPHVAKYIAIAAPFNEFLDSFSQQNQTELLQNGPAEESTRYQDFANQIAQMPTDVKVALFAGKLSADELDDGTVPLSSALAVNALLASHGNQVQTKIFTGIHAQHSALHANGKVDAAVAKFLWPEKNEEK</sequence>
<evidence type="ECO:0008006" key="4">
    <source>
        <dbReference type="Google" id="ProtNLM"/>
    </source>
</evidence>
<feature type="transmembrane region" description="Helical" evidence="1">
    <location>
        <begin position="5"/>
        <end position="27"/>
    </location>
</feature>
<reference evidence="2 3" key="1">
    <citation type="submission" date="2013-03" db="EMBL/GenBank/DDBJ databases">
        <title>The Genome Sequence of Enterococcus columbae ATCC_51263 (PacBio/Illumina hybrid assembly).</title>
        <authorList>
            <consortium name="The Broad Institute Genomics Platform"/>
            <consortium name="The Broad Institute Genome Sequencing Center for Infectious Disease"/>
            <person name="Earl A."/>
            <person name="Russ C."/>
            <person name="Gilmore M."/>
            <person name="Surin D."/>
            <person name="Walker B."/>
            <person name="Young S."/>
            <person name="Zeng Q."/>
            <person name="Gargeya S."/>
            <person name="Fitzgerald M."/>
            <person name="Haas B."/>
            <person name="Abouelleil A."/>
            <person name="Allen A.W."/>
            <person name="Alvarado L."/>
            <person name="Arachchi H.M."/>
            <person name="Berlin A.M."/>
            <person name="Chapman S.B."/>
            <person name="Gainer-Dewar J."/>
            <person name="Goldberg J."/>
            <person name="Griggs A."/>
            <person name="Gujja S."/>
            <person name="Hansen M."/>
            <person name="Howarth C."/>
            <person name="Imamovic A."/>
            <person name="Ireland A."/>
            <person name="Larimer J."/>
            <person name="McCowan C."/>
            <person name="Murphy C."/>
            <person name="Pearson M."/>
            <person name="Poon T.W."/>
            <person name="Priest M."/>
            <person name="Roberts A."/>
            <person name="Saif S."/>
            <person name="Shea T."/>
            <person name="Sisk P."/>
            <person name="Sykes S."/>
            <person name="Wortman J."/>
            <person name="Nusbaum C."/>
            <person name="Birren B."/>
        </authorList>
    </citation>
    <scope>NUCLEOTIDE SEQUENCE [LARGE SCALE GENOMIC DNA]</scope>
    <source>
        <strain evidence="2 3">ATCC 51263</strain>
    </source>
</reference>
<dbReference type="PATRIC" id="fig|1121865.3.peg.1205"/>
<dbReference type="OrthoDB" id="503948at2"/>
<dbReference type="PANTHER" id="PTHR37946">
    <property type="entry name" value="SLL1969 PROTEIN"/>
    <property type="match status" value="1"/>
</dbReference>
<keyword evidence="1" id="KW-0472">Membrane</keyword>
<dbReference type="eggNOG" id="COG4814">
    <property type="taxonomic scope" value="Bacteria"/>
</dbReference>
<dbReference type="Proteomes" id="UP000014113">
    <property type="component" value="Unassembled WGS sequence"/>
</dbReference>
<evidence type="ECO:0000313" key="3">
    <source>
        <dbReference type="Proteomes" id="UP000014113"/>
    </source>
</evidence>
<keyword evidence="1" id="KW-0812">Transmembrane</keyword>
<dbReference type="InterPro" id="IPR010315">
    <property type="entry name" value="DUF915_hydro-like"/>
</dbReference>
<dbReference type="AlphaFoldDB" id="S0KRF6"/>
<dbReference type="STRING" id="1121865.OMW_01234"/>
<organism evidence="2 3">
    <name type="scientific">Enterococcus columbae DSM 7374 = ATCC 51263</name>
    <dbReference type="NCBI Taxonomy" id="1121865"/>
    <lineage>
        <taxon>Bacteria</taxon>
        <taxon>Bacillati</taxon>
        <taxon>Bacillota</taxon>
        <taxon>Bacilli</taxon>
        <taxon>Lactobacillales</taxon>
        <taxon>Enterococcaceae</taxon>
        <taxon>Enterococcus</taxon>
    </lineage>
</organism>
<dbReference type="Pfam" id="PF06028">
    <property type="entry name" value="DUF915"/>
    <property type="match status" value="1"/>
</dbReference>
<comment type="caution">
    <text evidence="2">The sequence shown here is derived from an EMBL/GenBank/DDBJ whole genome shotgun (WGS) entry which is preliminary data.</text>
</comment>
<dbReference type="InterPro" id="IPR029058">
    <property type="entry name" value="AB_hydrolase_fold"/>
</dbReference>
<name>S0KRF6_9ENTE</name>
<evidence type="ECO:0000313" key="2">
    <source>
        <dbReference type="EMBL" id="EOW80675.1"/>
    </source>
</evidence>
<proteinExistence type="predicted"/>
<protein>
    <recommendedName>
        <fullName evidence="4">Alpha/beta hydrolase</fullName>
    </recommendedName>
</protein>